<dbReference type="Pfam" id="PF03454">
    <property type="entry name" value="MoeA_C"/>
    <property type="match status" value="1"/>
</dbReference>
<dbReference type="InterPro" id="IPR038987">
    <property type="entry name" value="MoeA-like"/>
</dbReference>
<proteinExistence type="inferred from homology"/>
<comment type="function">
    <text evidence="2 11">Catalyzes the insertion of molybdate into adenylated molybdopterin with the concomitant release of AMP.</text>
</comment>
<dbReference type="PANTHER" id="PTHR10192">
    <property type="entry name" value="MOLYBDOPTERIN BIOSYNTHESIS PROTEIN"/>
    <property type="match status" value="1"/>
</dbReference>
<dbReference type="GO" id="GO:0006777">
    <property type="term" value="P:Mo-molybdopterin cofactor biosynthetic process"/>
    <property type="evidence" value="ECO:0007669"/>
    <property type="project" value="UniProtKB-UniRule"/>
</dbReference>
<name>A0A4R4ZSK7_9ACTN</name>
<comment type="catalytic activity">
    <reaction evidence="10">
        <text>adenylyl-molybdopterin + molybdate = Mo-molybdopterin + AMP + H(+)</text>
        <dbReference type="Rhea" id="RHEA:35047"/>
        <dbReference type="ChEBI" id="CHEBI:15378"/>
        <dbReference type="ChEBI" id="CHEBI:36264"/>
        <dbReference type="ChEBI" id="CHEBI:62727"/>
        <dbReference type="ChEBI" id="CHEBI:71302"/>
        <dbReference type="ChEBI" id="CHEBI:456215"/>
        <dbReference type="EC" id="2.10.1.1"/>
    </reaction>
</comment>
<evidence type="ECO:0000256" key="3">
    <source>
        <dbReference type="ARBA" id="ARBA00005046"/>
    </source>
</evidence>
<organism evidence="14 15">
    <name type="scientific">Kribbella antibiotica</name>
    <dbReference type="NCBI Taxonomy" id="190195"/>
    <lineage>
        <taxon>Bacteria</taxon>
        <taxon>Bacillati</taxon>
        <taxon>Actinomycetota</taxon>
        <taxon>Actinomycetes</taxon>
        <taxon>Propionibacteriales</taxon>
        <taxon>Kribbellaceae</taxon>
        <taxon>Kribbella</taxon>
    </lineage>
</organism>
<dbReference type="Pfam" id="PF00994">
    <property type="entry name" value="MoCF_biosynth"/>
    <property type="match status" value="1"/>
</dbReference>
<protein>
    <recommendedName>
        <fullName evidence="11">Molybdopterin molybdenumtransferase</fullName>
        <ecNumber evidence="11">2.10.1.1</ecNumber>
    </recommendedName>
</protein>
<keyword evidence="15" id="KW-1185">Reference proteome</keyword>
<dbReference type="CDD" id="cd00887">
    <property type="entry name" value="MoeA"/>
    <property type="match status" value="1"/>
</dbReference>
<dbReference type="AlphaFoldDB" id="A0A4R4ZSK7"/>
<dbReference type="GO" id="GO:0046872">
    <property type="term" value="F:metal ion binding"/>
    <property type="evidence" value="ECO:0007669"/>
    <property type="project" value="UniProtKB-UniRule"/>
</dbReference>
<evidence type="ECO:0000256" key="2">
    <source>
        <dbReference type="ARBA" id="ARBA00002901"/>
    </source>
</evidence>
<evidence type="ECO:0000256" key="10">
    <source>
        <dbReference type="ARBA" id="ARBA00047317"/>
    </source>
</evidence>
<dbReference type="Gene3D" id="2.40.340.10">
    <property type="entry name" value="MoeA, C-terminal, domain IV"/>
    <property type="match status" value="1"/>
</dbReference>
<dbReference type="InterPro" id="IPR036425">
    <property type="entry name" value="MoaB/Mog-like_dom_sf"/>
</dbReference>
<keyword evidence="9 11" id="KW-0501">Molybdenum cofactor biosynthesis</keyword>
<dbReference type="PANTHER" id="PTHR10192:SF5">
    <property type="entry name" value="GEPHYRIN"/>
    <property type="match status" value="1"/>
</dbReference>
<dbReference type="InterPro" id="IPR001453">
    <property type="entry name" value="MoaB/Mog_dom"/>
</dbReference>
<dbReference type="Proteomes" id="UP000295124">
    <property type="component" value="Unassembled WGS sequence"/>
</dbReference>
<dbReference type="InterPro" id="IPR005111">
    <property type="entry name" value="MoeA_C_domain_IV"/>
</dbReference>
<dbReference type="Gene3D" id="3.90.105.10">
    <property type="entry name" value="Molybdopterin biosynthesis moea protein, domain 2"/>
    <property type="match status" value="1"/>
</dbReference>
<feature type="domain" description="MoaB/Mog" evidence="13">
    <location>
        <begin position="209"/>
        <end position="348"/>
    </location>
</feature>
<evidence type="ECO:0000256" key="1">
    <source>
        <dbReference type="ARBA" id="ARBA00001946"/>
    </source>
</evidence>
<dbReference type="OrthoDB" id="9804758at2"/>
<dbReference type="InterPro" id="IPR005110">
    <property type="entry name" value="MoeA_linker/N"/>
</dbReference>
<evidence type="ECO:0000259" key="13">
    <source>
        <dbReference type="SMART" id="SM00852"/>
    </source>
</evidence>
<dbReference type="NCBIfam" id="TIGR00177">
    <property type="entry name" value="molyb_syn"/>
    <property type="match status" value="1"/>
</dbReference>
<evidence type="ECO:0000256" key="4">
    <source>
        <dbReference type="ARBA" id="ARBA00010763"/>
    </source>
</evidence>
<comment type="pathway">
    <text evidence="3 11">Cofactor biosynthesis; molybdopterin biosynthesis.</text>
</comment>
<evidence type="ECO:0000256" key="6">
    <source>
        <dbReference type="ARBA" id="ARBA00022679"/>
    </source>
</evidence>
<dbReference type="SMART" id="SM00852">
    <property type="entry name" value="MoCF_biosynth"/>
    <property type="match status" value="1"/>
</dbReference>
<dbReference type="NCBIfam" id="NF045515">
    <property type="entry name" value="Glp_gephyrin"/>
    <property type="match status" value="1"/>
</dbReference>
<dbReference type="InterPro" id="IPR036135">
    <property type="entry name" value="MoeA_linker/N_sf"/>
</dbReference>
<gene>
    <name evidence="14" type="ORF">E1263_05265</name>
</gene>
<feature type="region of interest" description="Disordered" evidence="12">
    <location>
        <begin position="1"/>
        <end position="21"/>
    </location>
</feature>
<dbReference type="EMBL" id="SMKX01000009">
    <property type="protein sequence ID" value="TDD62023.1"/>
    <property type="molecule type" value="Genomic_DNA"/>
</dbReference>
<evidence type="ECO:0000256" key="12">
    <source>
        <dbReference type="SAM" id="MobiDB-lite"/>
    </source>
</evidence>
<keyword evidence="5 11" id="KW-0500">Molybdenum</keyword>
<dbReference type="GO" id="GO:0061599">
    <property type="term" value="F:molybdopterin molybdotransferase activity"/>
    <property type="evidence" value="ECO:0007669"/>
    <property type="project" value="UniProtKB-UniRule"/>
</dbReference>
<evidence type="ECO:0000256" key="8">
    <source>
        <dbReference type="ARBA" id="ARBA00022842"/>
    </source>
</evidence>
<comment type="similarity">
    <text evidence="4 11">Belongs to the MoeA family.</text>
</comment>
<dbReference type="Pfam" id="PF03453">
    <property type="entry name" value="MoeA_N"/>
    <property type="match status" value="1"/>
</dbReference>
<dbReference type="GO" id="GO:0005829">
    <property type="term" value="C:cytosol"/>
    <property type="evidence" value="ECO:0007669"/>
    <property type="project" value="TreeGrafter"/>
</dbReference>
<evidence type="ECO:0000313" key="15">
    <source>
        <dbReference type="Proteomes" id="UP000295124"/>
    </source>
</evidence>
<reference evidence="14 15" key="1">
    <citation type="submission" date="2019-03" db="EMBL/GenBank/DDBJ databases">
        <title>Draft genome sequences of novel Actinobacteria.</title>
        <authorList>
            <person name="Sahin N."/>
            <person name="Ay H."/>
            <person name="Saygin H."/>
        </authorList>
    </citation>
    <scope>NUCLEOTIDE SEQUENCE [LARGE SCALE GENOMIC DNA]</scope>
    <source>
        <strain evidence="14 15">JCM 13523</strain>
    </source>
</reference>
<dbReference type="InterPro" id="IPR036688">
    <property type="entry name" value="MoeA_C_domain_IV_sf"/>
</dbReference>
<accession>A0A4R4ZSK7</accession>
<comment type="caution">
    <text evidence="14">The sequence shown here is derived from an EMBL/GenBank/DDBJ whole genome shotgun (WGS) entry which is preliminary data.</text>
</comment>
<evidence type="ECO:0000256" key="5">
    <source>
        <dbReference type="ARBA" id="ARBA00022505"/>
    </source>
</evidence>
<dbReference type="SUPFAM" id="SSF63882">
    <property type="entry name" value="MoeA N-terminal region -like"/>
    <property type="match status" value="1"/>
</dbReference>
<dbReference type="SUPFAM" id="SSF53218">
    <property type="entry name" value="Molybdenum cofactor biosynthesis proteins"/>
    <property type="match status" value="1"/>
</dbReference>
<dbReference type="SUPFAM" id="SSF63867">
    <property type="entry name" value="MoeA C-terminal domain-like"/>
    <property type="match status" value="1"/>
</dbReference>
<keyword evidence="8 11" id="KW-0460">Magnesium</keyword>
<keyword evidence="7 11" id="KW-0479">Metal-binding</keyword>
<evidence type="ECO:0000256" key="11">
    <source>
        <dbReference type="RuleBase" id="RU365090"/>
    </source>
</evidence>
<evidence type="ECO:0000313" key="14">
    <source>
        <dbReference type="EMBL" id="TDD62023.1"/>
    </source>
</evidence>
<dbReference type="UniPathway" id="UPA00344"/>
<dbReference type="Gene3D" id="3.40.980.10">
    <property type="entry name" value="MoaB/Mog-like domain"/>
    <property type="match status" value="1"/>
</dbReference>
<sequence length="437" mass="46339">MARPTRSAHRTSGWCGVSTRKAPPTRVSLVKRSVEEHLEAVLGRVTALPAFDQPLMEALGLVLAEDIVSGVSLPGFDNSAMDGYAVRAEDLAGATAESPVTLAVVGEQRAGRPEPTMVTPGKCIRIMTGAPMPRGADSVVQVEWTDGGTVNVRIEKQPALGQSVRRFGEDVKAGEQVLERDTLLGPRQIAVLAAVGRARVKARPRPRVVVISTGSELRELGGALGDGQIYDSNSYTMAACARAAGAEVYRVGVVDDDAKKIMDTLMDQLSRADLVITTGGVSMGAYDVVKEVLAKTGTVDFPSVAMQPGKPQGFGVLGPDEVPIFTLPGNPVSAYVSFEVFVRPALRKLMGLMPYQRSLAHAVALDEFKSPPGRRQFVRAAARLGDEGWMASTVGGHGSHLLGGLSRANALIVVPEDVTSVRAGDQVELLLLDEETR</sequence>
<evidence type="ECO:0000256" key="7">
    <source>
        <dbReference type="ARBA" id="ARBA00022723"/>
    </source>
</evidence>
<dbReference type="Gene3D" id="2.170.190.11">
    <property type="entry name" value="Molybdopterin biosynthesis moea protein, domain 3"/>
    <property type="match status" value="1"/>
</dbReference>
<dbReference type="FunFam" id="2.170.190.11:FF:000004">
    <property type="entry name" value="Molybdopterin molybdenumtransferase"/>
    <property type="match status" value="1"/>
</dbReference>
<keyword evidence="6 11" id="KW-0808">Transferase</keyword>
<evidence type="ECO:0000256" key="9">
    <source>
        <dbReference type="ARBA" id="ARBA00023150"/>
    </source>
</evidence>
<dbReference type="EC" id="2.10.1.1" evidence="11"/>
<comment type="cofactor">
    <cofactor evidence="1 11">
        <name>Mg(2+)</name>
        <dbReference type="ChEBI" id="CHEBI:18420"/>
    </cofactor>
</comment>
<dbReference type="FunFam" id="3.40.980.10:FF:000004">
    <property type="entry name" value="Molybdopterin molybdenumtransferase"/>
    <property type="match status" value="1"/>
</dbReference>